<gene>
    <name evidence="2" type="ORF">J2X19_001128</name>
</gene>
<dbReference type="Gene3D" id="3.30.420.10">
    <property type="entry name" value="Ribonuclease H-like superfamily/Ribonuclease H"/>
    <property type="match status" value="1"/>
</dbReference>
<dbReference type="Proteomes" id="UP001180487">
    <property type="component" value="Unassembled WGS sequence"/>
</dbReference>
<proteinExistence type="predicted"/>
<dbReference type="PANTHER" id="PTHR48475">
    <property type="entry name" value="RIBONUCLEASE H"/>
    <property type="match status" value="1"/>
</dbReference>
<dbReference type="SUPFAM" id="SSF53098">
    <property type="entry name" value="Ribonuclease H-like"/>
    <property type="match status" value="1"/>
</dbReference>
<dbReference type="InterPro" id="IPR036397">
    <property type="entry name" value="RNaseH_sf"/>
</dbReference>
<keyword evidence="2" id="KW-0378">Hydrolase</keyword>
<evidence type="ECO:0000313" key="2">
    <source>
        <dbReference type="EMBL" id="MDR7376470.1"/>
    </source>
</evidence>
<reference evidence="2 3" key="1">
    <citation type="submission" date="2023-07" db="EMBL/GenBank/DDBJ databases">
        <title>Sorghum-associated microbial communities from plants grown in Nebraska, USA.</title>
        <authorList>
            <person name="Schachtman D."/>
        </authorList>
    </citation>
    <scope>NUCLEOTIDE SEQUENCE [LARGE SCALE GENOMIC DNA]</scope>
    <source>
        <strain evidence="2 3">BE313</strain>
    </source>
</reference>
<sequence length="145" mass="15869">MDPWIVYCDGSAVPNPGRIGLGVLLIAPDGTRHTLSRAPQLQACNNEAELRALMAALQELQARGARALRVHCDNSVVVEQITDTNAKPIARLEALFGEARALFQSFEQAELLWIPQHRNSEADALARAALGITVPRVVKIAKKRR</sequence>
<dbReference type="InterPro" id="IPR012337">
    <property type="entry name" value="RNaseH-like_sf"/>
</dbReference>
<evidence type="ECO:0000313" key="3">
    <source>
        <dbReference type="Proteomes" id="UP001180487"/>
    </source>
</evidence>
<feature type="domain" description="RNase H type-1" evidence="1">
    <location>
        <begin position="1"/>
        <end position="135"/>
    </location>
</feature>
<dbReference type="RefSeq" id="WP_310371420.1">
    <property type="nucleotide sequence ID" value="NZ_JAVDXT010000001.1"/>
</dbReference>
<dbReference type="GO" id="GO:0004523">
    <property type="term" value="F:RNA-DNA hybrid ribonuclease activity"/>
    <property type="evidence" value="ECO:0007669"/>
    <property type="project" value="UniProtKB-EC"/>
</dbReference>
<dbReference type="EC" id="3.1.26.4" evidence="2"/>
<organism evidence="2 3">
    <name type="scientific">Rhodoferax ferrireducens</name>
    <dbReference type="NCBI Taxonomy" id="192843"/>
    <lineage>
        <taxon>Bacteria</taxon>
        <taxon>Pseudomonadati</taxon>
        <taxon>Pseudomonadota</taxon>
        <taxon>Betaproteobacteria</taxon>
        <taxon>Burkholderiales</taxon>
        <taxon>Comamonadaceae</taxon>
        <taxon>Rhodoferax</taxon>
    </lineage>
</organism>
<comment type="caution">
    <text evidence="2">The sequence shown here is derived from an EMBL/GenBank/DDBJ whole genome shotgun (WGS) entry which is preliminary data.</text>
</comment>
<keyword evidence="3" id="KW-1185">Reference proteome</keyword>
<accession>A0ABU2C580</accession>
<evidence type="ECO:0000259" key="1">
    <source>
        <dbReference type="PROSITE" id="PS50879"/>
    </source>
</evidence>
<name>A0ABU2C580_9BURK</name>
<dbReference type="EMBL" id="JAVDXT010000001">
    <property type="protein sequence ID" value="MDR7376470.1"/>
    <property type="molecule type" value="Genomic_DNA"/>
</dbReference>
<dbReference type="Pfam" id="PF13456">
    <property type="entry name" value="RVT_3"/>
    <property type="match status" value="1"/>
</dbReference>
<dbReference type="CDD" id="cd09279">
    <property type="entry name" value="RNase_HI_like"/>
    <property type="match status" value="1"/>
</dbReference>
<dbReference type="PROSITE" id="PS50879">
    <property type="entry name" value="RNASE_H_1"/>
    <property type="match status" value="1"/>
</dbReference>
<dbReference type="InterPro" id="IPR002156">
    <property type="entry name" value="RNaseH_domain"/>
</dbReference>
<dbReference type="PANTHER" id="PTHR48475:SF1">
    <property type="entry name" value="RNASE H TYPE-1 DOMAIN-CONTAINING PROTEIN"/>
    <property type="match status" value="1"/>
</dbReference>
<protein>
    <submittedName>
        <fullName evidence="2">Ribonuclease HI</fullName>
        <ecNumber evidence="2">3.1.26.4</ecNumber>
    </submittedName>
</protein>